<dbReference type="SUPFAM" id="SSF52540">
    <property type="entry name" value="P-loop containing nucleoside triphosphate hydrolases"/>
    <property type="match status" value="1"/>
</dbReference>
<evidence type="ECO:0000256" key="14">
    <source>
        <dbReference type="PROSITE-ProRule" id="PRU00552"/>
    </source>
</evidence>
<evidence type="ECO:0000313" key="22">
    <source>
        <dbReference type="Proteomes" id="UP000799766"/>
    </source>
</evidence>
<evidence type="ECO:0000259" key="18">
    <source>
        <dbReference type="PROSITE" id="PS51192"/>
    </source>
</evidence>
<evidence type="ECO:0000256" key="10">
    <source>
        <dbReference type="ARBA" id="ARBA00023242"/>
    </source>
</evidence>
<keyword evidence="3" id="KW-0698">rRNA processing</keyword>
<dbReference type="InterPro" id="IPR014001">
    <property type="entry name" value="Helicase_ATP-bd"/>
</dbReference>
<evidence type="ECO:0000256" key="13">
    <source>
        <dbReference type="ARBA" id="ARBA00038757"/>
    </source>
</evidence>
<evidence type="ECO:0000256" key="1">
    <source>
        <dbReference type="ARBA" id="ARBA00004604"/>
    </source>
</evidence>
<dbReference type="Pfam" id="PF23681">
    <property type="entry name" value="CTT_SPB4"/>
    <property type="match status" value="1"/>
</dbReference>
<dbReference type="SMART" id="SM00487">
    <property type="entry name" value="DEXDc"/>
    <property type="match status" value="1"/>
</dbReference>
<feature type="region of interest" description="Disordered" evidence="17">
    <location>
        <begin position="121"/>
        <end position="145"/>
    </location>
</feature>
<keyword evidence="7 15" id="KW-0067">ATP-binding</keyword>
<evidence type="ECO:0000256" key="4">
    <source>
        <dbReference type="ARBA" id="ARBA00022741"/>
    </source>
</evidence>
<feature type="compositionally biased region" description="Acidic residues" evidence="17">
    <location>
        <begin position="670"/>
        <end position="680"/>
    </location>
</feature>
<keyword evidence="5 15" id="KW-0378">Hydrolase</keyword>
<dbReference type="Pfam" id="PF13959">
    <property type="entry name" value="CTE_SPB4"/>
    <property type="match status" value="1"/>
</dbReference>
<dbReference type="OrthoDB" id="7396459at2759"/>
<evidence type="ECO:0000256" key="17">
    <source>
        <dbReference type="SAM" id="MobiDB-lite"/>
    </source>
</evidence>
<evidence type="ECO:0000256" key="2">
    <source>
        <dbReference type="ARBA" id="ARBA00022517"/>
    </source>
</evidence>
<evidence type="ECO:0000313" key="21">
    <source>
        <dbReference type="EMBL" id="KAF2458739.1"/>
    </source>
</evidence>
<evidence type="ECO:0000256" key="12">
    <source>
        <dbReference type="ARBA" id="ARBA00038002"/>
    </source>
</evidence>
<dbReference type="PANTHER" id="PTHR24031">
    <property type="entry name" value="RNA HELICASE"/>
    <property type="match status" value="1"/>
</dbReference>
<dbReference type="PROSITE" id="PS51192">
    <property type="entry name" value="HELICASE_ATP_BIND_1"/>
    <property type="match status" value="1"/>
</dbReference>
<reference evidence="21" key="1">
    <citation type="journal article" date="2020" name="Stud. Mycol.">
        <title>101 Dothideomycetes genomes: a test case for predicting lifestyles and emergence of pathogens.</title>
        <authorList>
            <person name="Haridas S."/>
            <person name="Albert R."/>
            <person name="Binder M."/>
            <person name="Bloem J."/>
            <person name="Labutti K."/>
            <person name="Salamov A."/>
            <person name="Andreopoulos B."/>
            <person name="Baker S."/>
            <person name="Barry K."/>
            <person name="Bills G."/>
            <person name="Bluhm B."/>
            <person name="Cannon C."/>
            <person name="Castanera R."/>
            <person name="Culley D."/>
            <person name="Daum C."/>
            <person name="Ezra D."/>
            <person name="Gonzalez J."/>
            <person name="Henrissat B."/>
            <person name="Kuo A."/>
            <person name="Liang C."/>
            <person name="Lipzen A."/>
            <person name="Lutzoni F."/>
            <person name="Magnuson J."/>
            <person name="Mondo S."/>
            <person name="Nolan M."/>
            <person name="Ohm R."/>
            <person name="Pangilinan J."/>
            <person name="Park H.-J."/>
            <person name="Ramirez L."/>
            <person name="Alfaro M."/>
            <person name="Sun H."/>
            <person name="Tritt A."/>
            <person name="Yoshinaga Y."/>
            <person name="Zwiers L.-H."/>
            <person name="Turgeon B."/>
            <person name="Goodwin S."/>
            <person name="Spatafora J."/>
            <person name="Crous P."/>
            <person name="Grigoriev I."/>
        </authorList>
    </citation>
    <scope>NUCLEOTIDE SEQUENCE</scope>
    <source>
        <strain evidence="21">ATCC 16933</strain>
    </source>
</reference>
<dbReference type="InterPro" id="IPR000629">
    <property type="entry name" value="RNA-helicase_DEAD-box_CS"/>
</dbReference>
<evidence type="ECO:0000259" key="19">
    <source>
        <dbReference type="PROSITE" id="PS51194"/>
    </source>
</evidence>
<evidence type="ECO:0000256" key="16">
    <source>
        <dbReference type="RuleBase" id="RU365068"/>
    </source>
</evidence>
<dbReference type="GO" id="GO:0005730">
    <property type="term" value="C:nucleolus"/>
    <property type="evidence" value="ECO:0007669"/>
    <property type="project" value="UniProtKB-SubCell"/>
</dbReference>
<keyword evidence="4 15" id="KW-0547">Nucleotide-binding</keyword>
<comment type="subcellular location">
    <subcellularLocation>
        <location evidence="1">Nucleus</location>
        <location evidence="1">Nucleolus</location>
    </subcellularLocation>
</comment>
<feature type="domain" description="Helicase ATP-binding" evidence="18">
    <location>
        <begin position="47"/>
        <end position="262"/>
    </location>
</feature>
<dbReference type="Gene3D" id="3.40.50.300">
    <property type="entry name" value="P-loop containing nucleotide triphosphate hydrolases"/>
    <property type="match status" value="2"/>
</dbReference>
<evidence type="ECO:0000256" key="11">
    <source>
        <dbReference type="ARBA" id="ARBA00037566"/>
    </source>
</evidence>
<comment type="function">
    <text evidence="11">ATP-binding RNA helicase involved in the biogenesis of 60S ribosomal subunits. Binds 90S pre-ribosomal particles and dissociates from pre-60S ribosomal particles after processing of 27SB pre-rRNA. Required for the normal formation of 18S rRNA through the processing of pre-rRNAs at sites A0, A1 and A2, and the normal formation of 25S and 5.8S rRNAs through the processing of pre-rRNAs at sites C1 and C2.</text>
</comment>
<comment type="domain">
    <text evidence="16">The Q motif is unique to and characteristic of the DEAD box family of RNA helicases and controls ATP binding and hydrolysis.</text>
</comment>
<keyword evidence="8 16" id="KW-0694">RNA-binding</keyword>
<organism evidence="21 22">
    <name type="scientific">Lineolata rhizophorae</name>
    <dbReference type="NCBI Taxonomy" id="578093"/>
    <lineage>
        <taxon>Eukaryota</taxon>
        <taxon>Fungi</taxon>
        <taxon>Dikarya</taxon>
        <taxon>Ascomycota</taxon>
        <taxon>Pezizomycotina</taxon>
        <taxon>Dothideomycetes</taxon>
        <taxon>Dothideomycetes incertae sedis</taxon>
        <taxon>Lineolatales</taxon>
        <taxon>Lineolataceae</taxon>
        <taxon>Lineolata</taxon>
    </lineage>
</organism>
<evidence type="ECO:0000259" key="20">
    <source>
        <dbReference type="PROSITE" id="PS51195"/>
    </source>
</evidence>
<feature type="domain" description="DEAD-box RNA helicase Q" evidence="20">
    <location>
        <begin position="16"/>
        <end position="44"/>
    </location>
</feature>
<dbReference type="Pfam" id="PF00270">
    <property type="entry name" value="DEAD"/>
    <property type="match status" value="2"/>
</dbReference>
<comment type="catalytic activity">
    <reaction evidence="16">
        <text>ATP + H2O = ADP + phosphate + H(+)</text>
        <dbReference type="Rhea" id="RHEA:13065"/>
        <dbReference type="ChEBI" id="CHEBI:15377"/>
        <dbReference type="ChEBI" id="CHEBI:15378"/>
        <dbReference type="ChEBI" id="CHEBI:30616"/>
        <dbReference type="ChEBI" id="CHEBI:43474"/>
        <dbReference type="ChEBI" id="CHEBI:456216"/>
        <dbReference type="EC" id="3.6.4.13"/>
    </reaction>
</comment>
<evidence type="ECO:0000256" key="7">
    <source>
        <dbReference type="ARBA" id="ARBA00022840"/>
    </source>
</evidence>
<dbReference type="AlphaFoldDB" id="A0A6A6P4D3"/>
<dbReference type="PROSITE" id="PS51194">
    <property type="entry name" value="HELICASE_CTER"/>
    <property type="match status" value="1"/>
</dbReference>
<feature type="compositionally biased region" description="Basic and acidic residues" evidence="17">
    <location>
        <begin position="606"/>
        <end position="623"/>
    </location>
</feature>
<dbReference type="Pfam" id="PF00271">
    <property type="entry name" value="Helicase_C"/>
    <property type="match status" value="1"/>
</dbReference>
<feature type="domain" description="Helicase C-terminal" evidence="19">
    <location>
        <begin position="311"/>
        <end position="479"/>
    </location>
</feature>
<keyword evidence="9" id="KW-0175">Coiled coil</keyword>
<dbReference type="InterPro" id="IPR027417">
    <property type="entry name" value="P-loop_NTPase"/>
</dbReference>
<evidence type="ECO:0000256" key="15">
    <source>
        <dbReference type="RuleBase" id="RU000492"/>
    </source>
</evidence>
<dbReference type="SMART" id="SM00490">
    <property type="entry name" value="HELICc"/>
    <property type="match status" value="1"/>
</dbReference>
<name>A0A6A6P4D3_9PEZI</name>
<dbReference type="InterPro" id="IPR056330">
    <property type="entry name" value="CTT_SPB4"/>
</dbReference>
<evidence type="ECO:0000256" key="3">
    <source>
        <dbReference type="ARBA" id="ARBA00022552"/>
    </source>
</evidence>
<dbReference type="InterPro" id="IPR025313">
    <property type="entry name" value="SPB4-like_CTE"/>
</dbReference>
<dbReference type="GO" id="GO:0006364">
    <property type="term" value="P:rRNA processing"/>
    <property type="evidence" value="ECO:0007669"/>
    <property type="project" value="UniProtKB-KW"/>
</dbReference>
<proteinExistence type="inferred from homology"/>
<evidence type="ECO:0000256" key="8">
    <source>
        <dbReference type="ARBA" id="ARBA00022884"/>
    </source>
</evidence>
<dbReference type="GO" id="GO:0016787">
    <property type="term" value="F:hydrolase activity"/>
    <property type="evidence" value="ECO:0007669"/>
    <property type="project" value="UniProtKB-KW"/>
</dbReference>
<dbReference type="SMART" id="SM01178">
    <property type="entry name" value="DUF4217"/>
    <property type="match status" value="1"/>
</dbReference>
<feature type="region of interest" description="Disordered" evidence="17">
    <location>
        <begin position="591"/>
        <end position="680"/>
    </location>
</feature>
<feature type="short sequence motif" description="Q motif" evidence="14">
    <location>
        <begin position="16"/>
        <end position="44"/>
    </location>
</feature>
<dbReference type="PROSITE" id="PS51195">
    <property type="entry name" value="Q_MOTIF"/>
    <property type="match status" value="1"/>
</dbReference>
<protein>
    <recommendedName>
        <fullName evidence="16">ATP-dependent RNA helicase</fullName>
        <ecNumber evidence="16">3.6.4.13</ecNumber>
    </recommendedName>
</protein>
<dbReference type="GO" id="GO:0003723">
    <property type="term" value="F:RNA binding"/>
    <property type="evidence" value="ECO:0007669"/>
    <property type="project" value="UniProtKB-UniRule"/>
</dbReference>
<feature type="compositionally biased region" description="Basic and acidic residues" evidence="17">
    <location>
        <begin position="632"/>
        <end position="648"/>
    </location>
</feature>
<dbReference type="PROSITE" id="PS00039">
    <property type="entry name" value="DEAD_ATP_HELICASE"/>
    <property type="match status" value="1"/>
</dbReference>
<comment type="similarity">
    <text evidence="12">Belongs to the DEAD box helicase family. DDX55/SPB4 subfamily.</text>
</comment>
<keyword evidence="22" id="KW-1185">Reference proteome</keyword>
<comment type="function">
    <text evidence="16">RNA helicase.</text>
</comment>
<sequence>MAPATPKPPAGASRAWDAVSPPLSPWILQAVSAMGFLRMTPVQATTIPLFTGNKDVVVEAVTGSGKTLAFLIPLVERLLRLEEPLKRHHVGAVVVSPTRELATQIYNVLCSLLEFHAPSAAHLSSPSSDDEDENDVSSHDQPSRSQKTLAIIPQLLVGGTSTPSADLSHFLSRRPSSPNLLIGTPGRLLALLSSPHVHAPQTSFEALVLDEADRLLDMGFKDDVQGILRRVPKQRRTGLFSASVGEAVDQLVRVGLRNPVRVCVRVKGEGGSGIAPNGLRVAGGIDGEELRTPASLTLAYAVLPPAHKFPFLVSLLDALDPRPQKTIVYVSTCAAVDYFARVLPAILRPDTNGSFALPSDRTISIIPLHGHLPPQARKTNLTRFTSSAIPAVLLTTDLAARGLDIPRVDLVLQLDPPSDPKSWLHRCGRAGRAGRKGLAVTTLLQGTGEPDYVEFLRVRGTPDISLAAGAAPLVPDTVAAAAAEALQKEVLADRALHDRGQRAFVSWVQAYRKHAARSIFRVEGLPWGALALSWGLLRVPRMPESRGWVEGPGEGKREVGLGRELEWERYGYRDENRERKRVEGNVTAAAAAAESGGVEQVKGKRKEAWSEKKEKKAEREARREKKRRKRAKEKEQGMAPEEKARRAELQGMIEKVRAGLVAGGTKGRADEDEEWDGFGD</sequence>
<dbReference type="GO" id="GO:0003724">
    <property type="term" value="F:RNA helicase activity"/>
    <property type="evidence" value="ECO:0007669"/>
    <property type="project" value="UniProtKB-EC"/>
</dbReference>
<keyword evidence="2" id="KW-0690">Ribosome biogenesis</keyword>
<evidence type="ECO:0000256" key="5">
    <source>
        <dbReference type="ARBA" id="ARBA00022801"/>
    </source>
</evidence>
<keyword evidence="10" id="KW-0539">Nucleus</keyword>
<accession>A0A6A6P4D3</accession>
<comment type="subunit">
    <text evidence="13">Component of pre-60S ribosomal complexes.</text>
</comment>
<dbReference type="InterPro" id="IPR011545">
    <property type="entry name" value="DEAD/DEAH_box_helicase_dom"/>
</dbReference>
<gene>
    <name evidence="21" type="ORF">BDY21DRAFT_411091</name>
</gene>
<dbReference type="EC" id="3.6.4.13" evidence="16"/>
<dbReference type="GO" id="GO:0005524">
    <property type="term" value="F:ATP binding"/>
    <property type="evidence" value="ECO:0007669"/>
    <property type="project" value="UniProtKB-UniRule"/>
</dbReference>
<dbReference type="CDD" id="cd17960">
    <property type="entry name" value="DEADc_DDX55"/>
    <property type="match status" value="1"/>
</dbReference>
<dbReference type="Proteomes" id="UP000799766">
    <property type="component" value="Unassembled WGS sequence"/>
</dbReference>
<keyword evidence="6 15" id="KW-0347">Helicase</keyword>
<dbReference type="InterPro" id="IPR001650">
    <property type="entry name" value="Helicase_C-like"/>
</dbReference>
<evidence type="ECO:0000256" key="6">
    <source>
        <dbReference type="ARBA" id="ARBA00022806"/>
    </source>
</evidence>
<evidence type="ECO:0000256" key="9">
    <source>
        <dbReference type="ARBA" id="ARBA00023054"/>
    </source>
</evidence>
<dbReference type="InterPro" id="IPR014014">
    <property type="entry name" value="RNA_helicase_DEAD_Q_motif"/>
</dbReference>
<dbReference type="CDD" id="cd18787">
    <property type="entry name" value="SF2_C_DEAD"/>
    <property type="match status" value="1"/>
</dbReference>
<dbReference type="EMBL" id="MU001677">
    <property type="protein sequence ID" value="KAF2458739.1"/>
    <property type="molecule type" value="Genomic_DNA"/>
</dbReference>